<evidence type="ECO:0000313" key="3">
    <source>
        <dbReference type="EnsemblMetazoa" id="AMEM015819-PA"/>
    </source>
</evidence>
<sequence length="374" mass="39732">MPPNGQFTFIYQTSADNGFIGQVEGEGGKSEQKAQDNRPNLDKARLGRALSVLVRDARVLFVRTAPEPSVGAAPVAELLVVAWSSSFSSSRFTSNFLLASFIRVRALAMVPSRSGRLAAPASNLAVGCSSKIVSYSLRSAMFCSNTEVVSSNRSALKKMSSASTSRFVSACMVALWAAGSTVPTPTPLPPPEATAGTGEGGRSSASVPADVPSSFASSTFSRYVCSPRWFCSMNGRSNRDRSSMIGGRNLRFTVVRSGREQLQLPAAGVADPRQPAAPLQVEVVLRIDAQQAEREHQRQQVLGEELLGGEHNCRPSAIMLVAVAVAVAVVVVVMLLARHVLLPHTSNTAHNAPHVTTDPCKRDEGLRGCCLGLQ</sequence>
<feature type="region of interest" description="Disordered" evidence="1">
    <location>
        <begin position="183"/>
        <end position="209"/>
    </location>
</feature>
<keyword evidence="2" id="KW-1133">Transmembrane helix</keyword>
<reference evidence="3" key="1">
    <citation type="submission" date="2020-05" db="UniProtKB">
        <authorList>
            <consortium name="EnsemblMetazoa"/>
        </authorList>
    </citation>
    <scope>IDENTIFICATION</scope>
    <source>
        <strain evidence="3">MAF</strain>
    </source>
</reference>
<dbReference type="EnsemblMetazoa" id="AMEM015819-RA">
    <property type="protein sequence ID" value="AMEM015819-PA"/>
    <property type="gene ID" value="AMEM015819"/>
</dbReference>
<name>A0A182VJ28_ANOME</name>
<dbReference type="VEuPathDB" id="VectorBase:AMEM015819"/>
<dbReference type="AlphaFoldDB" id="A0A182VJ28"/>
<protein>
    <submittedName>
        <fullName evidence="3">Uncharacterized protein</fullName>
    </submittedName>
</protein>
<keyword evidence="2" id="KW-0812">Transmembrane</keyword>
<evidence type="ECO:0000256" key="2">
    <source>
        <dbReference type="SAM" id="Phobius"/>
    </source>
</evidence>
<keyword evidence="4" id="KW-1185">Reference proteome</keyword>
<dbReference type="Proteomes" id="UP000075903">
    <property type="component" value="Unassembled WGS sequence"/>
</dbReference>
<keyword evidence="2" id="KW-0472">Membrane</keyword>
<accession>A0A182VJ28</accession>
<proteinExistence type="predicted"/>
<feature type="transmembrane region" description="Helical" evidence="2">
    <location>
        <begin position="317"/>
        <end position="337"/>
    </location>
</feature>
<organism evidence="3 4">
    <name type="scientific">Anopheles merus</name>
    <name type="common">Mosquito</name>
    <dbReference type="NCBI Taxonomy" id="30066"/>
    <lineage>
        <taxon>Eukaryota</taxon>
        <taxon>Metazoa</taxon>
        <taxon>Ecdysozoa</taxon>
        <taxon>Arthropoda</taxon>
        <taxon>Hexapoda</taxon>
        <taxon>Insecta</taxon>
        <taxon>Pterygota</taxon>
        <taxon>Neoptera</taxon>
        <taxon>Endopterygota</taxon>
        <taxon>Diptera</taxon>
        <taxon>Nematocera</taxon>
        <taxon>Culicoidea</taxon>
        <taxon>Culicidae</taxon>
        <taxon>Anophelinae</taxon>
        <taxon>Anopheles</taxon>
    </lineage>
</organism>
<evidence type="ECO:0000313" key="4">
    <source>
        <dbReference type="Proteomes" id="UP000075903"/>
    </source>
</evidence>
<evidence type="ECO:0000256" key="1">
    <source>
        <dbReference type="SAM" id="MobiDB-lite"/>
    </source>
</evidence>